<protein>
    <submittedName>
        <fullName evidence="2">HAD-superfamily hydrolase subfamily IB hypothetical 1</fullName>
    </submittedName>
</protein>
<evidence type="ECO:0000313" key="3">
    <source>
        <dbReference type="Proteomes" id="UP000000845"/>
    </source>
</evidence>
<organism evidence="2 3">
    <name type="scientific">Sebaldella termitidis (strain ATCC 33386 / NCTC 11300)</name>
    <dbReference type="NCBI Taxonomy" id="526218"/>
    <lineage>
        <taxon>Bacteria</taxon>
        <taxon>Fusobacteriati</taxon>
        <taxon>Fusobacteriota</taxon>
        <taxon>Fusobacteriia</taxon>
        <taxon>Fusobacteriales</taxon>
        <taxon>Leptotrichiaceae</taxon>
        <taxon>Sebaldella</taxon>
    </lineage>
</organism>
<dbReference type="Proteomes" id="UP000000845">
    <property type="component" value="Chromosome"/>
</dbReference>
<dbReference type="KEGG" id="str:Sterm_1168"/>
<evidence type="ECO:0000256" key="1">
    <source>
        <dbReference type="ARBA" id="ARBA00022801"/>
    </source>
</evidence>
<dbReference type="AlphaFoldDB" id="D1AH02"/>
<dbReference type="Gene3D" id="3.40.50.1000">
    <property type="entry name" value="HAD superfamily/HAD-like"/>
    <property type="match status" value="1"/>
</dbReference>
<dbReference type="SUPFAM" id="SSF56784">
    <property type="entry name" value="HAD-like"/>
    <property type="match status" value="1"/>
</dbReference>
<keyword evidence="1 2" id="KW-0378">Hydrolase</keyword>
<reference evidence="3" key="1">
    <citation type="submission" date="2009-09" db="EMBL/GenBank/DDBJ databases">
        <title>The complete chromosome of Sebaldella termitidis ATCC 33386.</title>
        <authorList>
            <consortium name="US DOE Joint Genome Institute (JGI-PGF)"/>
            <person name="Lucas S."/>
            <person name="Copeland A."/>
            <person name="Lapidus A."/>
            <person name="Glavina del Rio T."/>
            <person name="Dalin E."/>
            <person name="Tice H."/>
            <person name="Bruce D."/>
            <person name="Goodwin L."/>
            <person name="Pitluck S."/>
            <person name="Kyrpides N."/>
            <person name="Mavromatis K."/>
            <person name="Ivanova N."/>
            <person name="Mikhailova N."/>
            <person name="Sims D."/>
            <person name="Meincke L."/>
            <person name="Brettin T."/>
            <person name="Detter J.C."/>
            <person name="Han C."/>
            <person name="Larimer F."/>
            <person name="Land M."/>
            <person name="Hauser L."/>
            <person name="Markowitz V."/>
            <person name="Cheng J.F."/>
            <person name="Hugenholtz P."/>
            <person name="Woyke T."/>
            <person name="Wu D."/>
            <person name="Eisen J.A."/>
        </authorList>
    </citation>
    <scope>NUCLEOTIDE SEQUENCE [LARGE SCALE GENOMIC DNA]</scope>
    <source>
        <strain evidence="3">ATCC 33386 / NCTC 11300</strain>
    </source>
</reference>
<dbReference type="RefSeq" id="WP_012860632.1">
    <property type="nucleotide sequence ID" value="NC_013517.1"/>
</dbReference>
<sequence>MTSIFLVDFDKTISFNDSTDVIMRKHNPEFLKKVRERYRNKQVGIMGFMKSCLESLELSEEEYVKSLEDVRIDRTFKKFLESGLDFRIVSAGTRTNVTGSLLKEDIFVDEDLIISNELKFKDGKIKMEFPYVDEERYFGLDKRSLVLDYKNNGKKVIFVGDGPSDYEAVKVADCVFARTSSRLVEHCNENNIEFREFTDFEDLIRQYKEEHCGIK</sequence>
<dbReference type="GO" id="GO:0016791">
    <property type="term" value="F:phosphatase activity"/>
    <property type="evidence" value="ECO:0007669"/>
    <property type="project" value="InterPro"/>
</dbReference>
<dbReference type="InterPro" id="IPR023214">
    <property type="entry name" value="HAD_sf"/>
</dbReference>
<name>D1AH02_SEBTE</name>
<dbReference type="InterPro" id="IPR036412">
    <property type="entry name" value="HAD-like_sf"/>
</dbReference>
<reference evidence="2 3" key="2">
    <citation type="journal article" date="2010" name="Stand. Genomic Sci.">
        <title>Complete genome sequence of Sebaldella termitidis type strain (NCTC 11300).</title>
        <authorList>
            <person name="Harmon-Smith M."/>
            <person name="Celia L."/>
            <person name="Chertkov O."/>
            <person name="Lapidus A."/>
            <person name="Copeland A."/>
            <person name="Glavina Del Rio T."/>
            <person name="Nolan M."/>
            <person name="Lucas S."/>
            <person name="Tice H."/>
            <person name="Cheng J.F."/>
            <person name="Han C."/>
            <person name="Detter J.C."/>
            <person name="Bruce D."/>
            <person name="Goodwin L."/>
            <person name="Pitluck S."/>
            <person name="Pati A."/>
            <person name="Liolios K."/>
            <person name="Ivanova N."/>
            <person name="Mavromatis K."/>
            <person name="Mikhailova N."/>
            <person name="Chen A."/>
            <person name="Palaniappan K."/>
            <person name="Land M."/>
            <person name="Hauser L."/>
            <person name="Chang Y.J."/>
            <person name="Jeffries C.D."/>
            <person name="Brettin T."/>
            <person name="Goker M."/>
            <person name="Beck B."/>
            <person name="Bristow J."/>
            <person name="Eisen J.A."/>
            <person name="Markowitz V."/>
            <person name="Hugenholtz P."/>
            <person name="Kyrpides N.C."/>
            <person name="Klenk H.P."/>
            <person name="Chen F."/>
        </authorList>
    </citation>
    <scope>NUCLEOTIDE SEQUENCE [LARGE SCALE GENOMIC DNA]</scope>
    <source>
        <strain evidence="3">ATCC 33386 / NCTC 11300</strain>
    </source>
</reference>
<dbReference type="Gene3D" id="3.90.1470.20">
    <property type="match status" value="1"/>
</dbReference>
<keyword evidence="3" id="KW-1185">Reference proteome</keyword>
<dbReference type="EMBL" id="CP001739">
    <property type="protein sequence ID" value="ACZ08036.1"/>
    <property type="molecule type" value="Genomic_DNA"/>
</dbReference>
<dbReference type="NCBIfam" id="TIGR01489">
    <property type="entry name" value="DKMTPPase-SF"/>
    <property type="match status" value="1"/>
</dbReference>
<gene>
    <name evidence="2" type="ordered locus">Sterm_1168</name>
</gene>
<dbReference type="PANTHER" id="PTHR28181">
    <property type="entry name" value="UPF0655 PROTEIN YCR015C"/>
    <property type="match status" value="1"/>
</dbReference>
<evidence type="ECO:0000313" key="2">
    <source>
        <dbReference type="EMBL" id="ACZ08036.1"/>
    </source>
</evidence>
<dbReference type="NCBIfam" id="TIGR01488">
    <property type="entry name" value="HAD-SF-IB"/>
    <property type="match status" value="1"/>
</dbReference>
<dbReference type="HOGENOM" id="CLU_058495_2_0_0"/>
<dbReference type="STRING" id="526218.Sterm_1168"/>
<dbReference type="eggNOG" id="COG4359">
    <property type="taxonomic scope" value="Bacteria"/>
</dbReference>
<dbReference type="InterPro" id="IPR006384">
    <property type="entry name" value="HAD_hydro_PyrdxlP_Pase-like"/>
</dbReference>
<proteinExistence type="predicted"/>
<accession>D1AH02</accession>
<dbReference type="PANTHER" id="PTHR28181:SF2">
    <property type="entry name" value="PHOSPHORIC MONOESTER HYDROLASE"/>
    <property type="match status" value="1"/>
</dbReference>
<dbReference type="InterPro" id="IPR050849">
    <property type="entry name" value="HAD-like_hydrolase_phosphatase"/>
</dbReference>